<proteinExistence type="predicted"/>
<comment type="caution">
    <text evidence="3">The sequence shown here is derived from an EMBL/GenBank/DDBJ whole genome shotgun (WGS) entry which is preliminary data.</text>
</comment>
<gene>
    <name evidence="3" type="ORF">GCM10009007_15320</name>
</gene>
<reference evidence="3" key="1">
    <citation type="journal article" date="2014" name="Int. J. Syst. Evol. Microbiol.">
        <title>Complete genome sequence of Corynebacterium casei LMG S-19264T (=DSM 44701T), isolated from a smear-ripened cheese.</title>
        <authorList>
            <consortium name="US DOE Joint Genome Institute (JGI-PGF)"/>
            <person name="Walter F."/>
            <person name="Albersmeier A."/>
            <person name="Kalinowski J."/>
            <person name="Ruckert C."/>
        </authorList>
    </citation>
    <scope>NUCLEOTIDE SEQUENCE</scope>
    <source>
        <strain evidence="3">KCTC 32501</strain>
    </source>
</reference>
<organism evidence="3 4">
    <name type="scientific">Formosimonas limnophila</name>
    <dbReference type="NCBI Taxonomy" id="1384487"/>
    <lineage>
        <taxon>Bacteria</taxon>
        <taxon>Pseudomonadati</taxon>
        <taxon>Pseudomonadota</taxon>
        <taxon>Betaproteobacteria</taxon>
        <taxon>Burkholderiales</taxon>
        <taxon>Burkholderiaceae</taxon>
        <taxon>Formosimonas</taxon>
    </lineage>
</organism>
<dbReference type="GO" id="GO:0030638">
    <property type="term" value="P:polyketide metabolic process"/>
    <property type="evidence" value="ECO:0007669"/>
    <property type="project" value="InterPro"/>
</dbReference>
<feature type="chain" id="PRO_5035274084" evidence="1">
    <location>
        <begin position="30"/>
        <end position="302"/>
    </location>
</feature>
<evidence type="ECO:0000259" key="2">
    <source>
        <dbReference type="Pfam" id="PF12680"/>
    </source>
</evidence>
<dbReference type="InterPro" id="IPR037401">
    <property type="entry name" value="SnoaL-like"/>
</dbReference>
<dbReference type="EMBL" id="BMZG01000007">
    <property type="protein sequence ID" value="GHA75122.1"/>
    <property type="molecule type" value="Genomic_DNA"/>
</dbReference>
<dbReference type="Gene3D" id="3.10.450.50">
    <property type="match status" value="2"/>
</dbReference>
<dbReference type="Pfam" id="PF12680">
    <property type="entry name" value="SnoaL_2"/>
    <property type="match status" value="1"/>
</dbReference>
<name>A0A8J3FZL1_9BURK</name>
<dbReference type="Proteomes" id="UP000614287">
    <property type="component" value="Unassembled WGS sequence"/>
</dbReference>
<dbReference type="PANTHER" id="PTHR38436">
    <property type="entry name" value="POLYKETIDE CYCLASE SNOAL-LIKE DOMAIN"/>
    <property type="match status" value="1"/>
</dbReference>
<protein>
    <submittedName>
        <fullName evidence="3">Polyketide cyclase</fullName>
    </submittedName>
</protein>
<keyword evidence="4" id="KW-1185">Reference proteome</keyword>
<reference evidence="3" key="2">
    <citation type="submission" date="2020-09" db="EMBL/GenBank/DDBJ databases">
        <authorList>
            <person name="Sun Q."/>
            <person name="Kim S."/>
        </authorList>
    </citation>
    <scope>NUCLEOTIDE SEQUENCE</scope>
    <source>
        <strain evidence="3">KCTC 32501</strain>
    </source>
</reference>
<dbReference type="AlphaFoldDB" id="A0A8J3FZL1"/>
<accession>A0A8J3FZL1</accession>
<keyword evidence="1" id="KW-0732">Signal</keyword>
<feature type="domain" description="SnoaL-like" evidence="2">
    <location>
        <begin position="60"/>
        <end position="150"/>
    </location>
</feature>
<evidence type="ECO:0000313" key="4">
    <source>
        <dbReference type="Proteomes" id="UP000614287"/>
    </source>
</evidence>
<dbReference type="InterPro" id="IPR032710">
    <property type="entry name" value="NTF2-like_dom_sf"/>
</dbReference>
<dbReference type="InterPro" id="IPR009959">
    <property type="entry name" value="Cyclase_SnoaL-like"/>
</dbReference>
<dbReference type="SUPFAM" id="SSF54427">
    <property type="entry name" value="NTF2-like"/>
    <property type="match status" value="2"/>
</dbReference>
<feature type="signal peptide" evidence="1">
    <location>
        <begin position="1"/>
        <end position="29"/>
    </location>
</feature>
<evidence type="ECO:0000313" key="3">
    <source>
        <dbReference type="EMBL" id="GHA75122.1"/>
    </source>
</evidence>
<dbReference type="PANTHER" id="PTHR38436:SF1">
    <property type="entry name" value="ESTER CYCLASE"/>
    <property type="match status" value="1"/>
</dbReference>
<sequence length="302" mass="33551">MAETKNIMNKPNRIIIALMLAATAVNVSAKTTKQHHQTPKETKMEQNANKQVALNAVQAFFKDYDADGIKKYFAQDYIQHNPHVPTGIEPVLGFAPLLKQAGTTTQNHRMIVDGDLVVMHNTYDNAEAFGAKKVVTFDIFRIANGKVAEHWDAINPLVEKTASGRTQVDGPTQVTDLDKTAANKTLVKNFVDDVLFGKAPQKITDYISTTEYHQHNVGIKDGLSGLNEAIGALIAQNNMFKYNKVHKVLGEGNFVVTVSEGEWSGKRQAFYDLFRVENGKIVEHWDVVQEIPAQMAHSNGMF</sequence>
<evidence type="ECO:0000256" key="1">
    <source>
        <dbReference type="SAM" id="SignalP"/>
    </source>
</evidence>